<evidence type="ECO:0000313" key="1">
    <source>
        <dbReference type="EMBL" id="CBL14055.1"/>
    </source>
</evidence>
<evidence type="ECO:0000313" key="2">
    <source>
        <dbReference type="Proteomes" id="UP000008953"/>
    </source>
</evidence>
<dbReference type="Proteomes" id="UP000008953">
    <property type="component" value="Chromosome"/>
</dbReference>
<gene>
    <name evidence="1" type="ORF">RO1_38300</name>
</gene>
<dbReference type="HOGENOM" id="CLU_3417021_0_0_9"/>
<dbReference type="KEGG" id="rix:RO1_38300"/>
<reference evidence="1 2" key="1">
    <citation type="submission" date="2010-03" db="EMBL/GenBank/DDBJ databases">
        <title>The genome sequence of Roseburia intestinalis XB6B4.</title>
        <authorList>
            <consortium name="metaHIT consortium -- http://www.metahit.eu/"/>
            <person name="Pajon A."/>
            <person name="Turner K."/>
            <person name="Parkhill J."/>
            <person name="Bernalier A."/>
        </authorList>
    </citation>
    <scope>NUCLEOTIDE SEQUENCE [LARGE SCALE GENOMIC DNA]</scope>
    <source>
        <strain evidence="1 2">XB6B4</strain>
    </source>
</reference>
<reference evidence="1 2" key="2">
    <citation type="submission" date="2010-03" db="EMBL/GenBank/DDBJ databases">
        <authorList>
            <person name="Pajon A."/>
        </authorList>
    </citation>
    <scope>NUCLEOTIDE SEQUENCE [LARGE SCALE GENOMIC DNA]</scope>
    <source>
        <strain evidence="1 2">XB6B4</strain>
    </source>
</reference>
<accession>D4L365</accession>
<organism evidence="1 2">
    <name type="scientific">Roseburia intestinalis XB6B4</name>
    <dbReference type="NCBI Taxonomy" id="718255"/>
    <lineage>
        <taxon>Bacteria</taxon>
        <taxon>Bacillati</taxon>
        <taxon>Bacillota</taxon>
        <taxon>Clostridia</taxon>
        <taxon>Lachnospirales</taxon>
        <taxon>Lachnospiraceae</taxon>
        <taxon>Roseburia</taxon>
    </lineage>
</organism>
<name>D4L365_9FIRM</name>
<proteinExistence type="predicted"/>
<protein>
    <submittedName>
        <fullName evidence="1">Uncharacterized protein</fullName>
    </submittedName>
</protein>
<dbReference type="AlphaFoldDB" id="D4L365"/>
<dbReference type="EMBL" id="FP929050">
    <property type="protein sequence ID" value="CBL14055.1"/>
    <property type="molecule type" value="Genomic_DNA"/>
</dbReference>
<sequence>MYHTEDHLKTGDTFDLIKKNIWEVNV</sequence>